<dbReference type="EMBL" id="BQKB01000018">
    <property type="protein sequence ID" value="GJM52821.1"/>
    <property type="molecule type" value="Genomic_DNA"/>
</dbReference>
<organism evidence="1 3">
    <name type="scientific">Capnocytophaga catalasegens</name>
    <dbReference type="NCBI Taxonomy" id="1004260"/>
    <lineage>
        <taxon>Bacteria</taxon>
        <taxon>Pseudomonadati</taxon>
        <taxon>Bacteroidota</taxon>
        <taxon>Flavobacteriia</taxon>
        <taxon>Flavobacteriales</taxon>
        <taxon>Flavobacteriaceae</taxon>
        <taxon>Capnocytophaga</taxon>
    </lineage>
</organism>
<evidence type="ECO:0008006" key="5">
    <source>
        <dbReference type="Google" id="ProtNLM"/>
    </source>
</evidence>
<dbReference type="AlphaFoldDB" id="A0AAV5AV73"/>
<reference evidence="1 4" key="1">
    <citation type="submission" date="2021-11" db="EMBL/GenBank/DDBJ databases">
        <title>Draft genome sequence of Capnocytophaga sp. strain KC07075 isolated from cat oral cavity.</title>
        <authorList>
            <person name="Suzuki M."/>
            <person name="Imaoka K."/>
            <person name="Kimura M."/>
            <person name="Morikawa S."/>
            <person name="Maeda K."/>
        </authorList>
    </citation>
    <scope>NUCLEOTIDE SEQUENCE</scope>
    <source>
        <strain evidence="1">KC07075</strain>
        <strain evidence="2 4">KC07079</strain>
    </source>
</reference>
<evidence type="ECO:0000313" key="4">
    <source>
        <dbReference type="Proteomes" id="UP001208692"/>
    </source>
</evidence>
<evidence type="ECO:0000313" key="1">
    <source>
        <dbReference type="EMBL" id="GJM49756.1"/>
    </source>
</evidence>
<dbReference type="Proteomes" id="UP001208692">
    <property type="component" value="Unassembled WGS sequence"/>
</dbReference>
<name>A0AAV5AV73_9FLAO</name>
<keyword evidence="4" id="KW-1185">Reference proteome</keyword>
<dbReference type="Proteomes" id="UP001207736">
    <property type="component" value="Unassembled WGS sequence"/>
</dbReference>
<protein>
    <recommendedName>
        <fullName evidence="5">Lipoprotein</fullName>
    </recommendedName>
</protein>
<proteinExistence type="predicted"/>
<evidence type="ECO:0000313" key="2">
    <source>
        <dbReference type="EMBL" id="GJM52821.1"/>
    </source>
</evidence>
<dbReference type="EMBL" id="BQKA01000012">
    <property type="protein sequence ID" value="GJM49756.1"/>
    <property type="molecule type" value="Genomic_DNA"/>
</dbReference>
<accession>A0AAV5AV73</accession>
<dbReference type="RefSeq" id="WP_264846239.1">
    <property type="nucleotide sequence ID" value="NZ_BPMA01000018.1"/>
</dbReference>
<gene>
    <name evidence="1" type="ORF">RCZ15_07310</name>
    <name evidence="2" type="ORF">RCZ16_11380</name>
</gene>
<evidence type="ECO:0000313" key="3">
    <source>
        <dbReference type="Proteomes" id="UP001207736"/>
    </source>
</evidence>
<comment type="caution">
    <text evidence="1">The sequence shown here is derived from an EMBL/GenBank/DDBJ whole genome shotgun (WGS) entry which is preliminary data.</text>
</comment>
<sequence>MKRKLFYISLLLLTCRFYTFGGIFSEKAKSIDEFVPKGWELILTKTGDLNHDKLEDAVLIIEKNDKNNIRKNDFLGPEYLNLNPRVLLVLFKQKDNSYLLADKNDKGFIESQGNIDTPALLDPLENDNIYIEKNCLKIKFHYFFSAGSWSVTNITYTFKFQNNTFKLIGLDSDTFMRNSGEEEMFSVNFLTNKIKITTGKNMFDDTENKPKVSWKKNIIKKEYILSEMSKNTIDEITNYIY</sequence>